<keyword evidence="8" id="KW-0221">Differentiation</keyword>
<reference evidence="19" key="1">
    <citation type="journal article" date="2020" name="G3 (Bethesda)">
        <title>High-Quality Assemblies for Three Invasive Social Wasps from the &lt;i&gt;Vespula&lt;/i&gt; Genus.</title>
        <authorList>
            <person name="Harrop T.W.R."/>
            <person name="Guhlin J."/>
            <person name="McLaughlin G.M."/>
            <person name="Permina E."/>
            <person name="Stockwell P."/>
            <person name="Gilligan J."/>
            <person name="Le Lec M.F."/>
            <person name="Gruber M.A.M."/>
            <person name="Quinn O."/>
            <person name="Lovegrove M."/>
            <person name="Duncan E.J."/>
            <person name="Remnant E.J."/>
            <person name="Van Eeckhoven J."/>
            <person name="Graham B."/>
            <person name="Knapp R.A."/>
            <person name="Langford K.W."/>
            <person name="Kronenberg Z."/>
            <person name="Press M.O."/>
            <person name="Eacker S.M."/>
            <person name="Wilson-Rankin E.E."/>
            <person name="Purcell J."/>
            <person name="Lester P.J."/>
            <person name="Dearden P.K."/>
        </authorList>
    </citation>
    <scope>NUCLEOTIDE SEQUENCE</scope>
    <source>
        <strain evidence="19">Marl-1</strain>
    </source>
</reference>
<dbReference type="SUPFAM" id="SSF63748">
    <property type="entry name" value="Tudor/PWWP/MBT"/>
    <property type="match status" value="1"/>
</dbReference>
<dbReference type="GO" id="GO:0007283">
    <property type="term" value="P:spermatogenesis"/>
    <property type="evidence" value="ECO:0007669"/>
    <property type="project" value="UniProtKB-KW"/>
</dbReference>
<evidence type="ECO:0000259" key="17">
    <source>
        <dbReference type="PROSITE" id="PS51192"/>
    </source>
</evidence>
<comment type="catalytic activity">
    <reaction evidence="15">
        <text>ATP + H2O = ADP + phosphate + H(+)</text>
        <dbReference type="Rhea" id="RHEA:13065"/>
        <dbReference type="ChEBI" id="CHEBI:15377"/>
        <dbReference type="ChEBI" id="CHEBI:15378"/>
        <dbReference type="ChEBI" id="CHEBI:30616"/>
        <dbReference type="ChEBI" id="CHEBI:43474"/>
        <dbReference type="ChEBI" id="CHEBI:456216"/>
        <dbReference type="EC" id="3.6.4.13"/>
    </reaction>
</comment>
<dbReference type="InterPro" id="IPR027417">
    <property type="entry name" value="P-loop_NTPase"/>
</dbReference>
<dbReference type="CDD" id="cd18791">
    <property type="entry name" value="SF2_C_RHA"/>
    <property type="match status" value="1"/>
</dbReference>
<dbReference type="InterPro" id="IPR014001">
    <property type="entry name" value="Helicase_ATP-bd"/>
</dbReference>
<evidence type="ECO:0000256" key="12">
    <source>
        <dbReference type="ARBA" id="ARBA00022871"/>
    </source>
</evidence>
<keyword evidence="11" id="KW-0067">ATP-binding</keyword>
<dbReference type="GO" id="GO:0005737">
    <property type="term" value="C:cytoplasm"/>
    <property type="evidence" value="ECO:0007669"/>
    <property type="project" value="UniProtKB-SubCell"/>
</dbReference>
<dbReference type="Proteomes" id="UP000614350">
    <property type="component" value="Unassembled WGS sequence"/>
</dbReference>
<evidence type="ECO:0000256" key="16">
    <source>
        <dbReference type="SAM" id="Coils"/>
    </source>
</evidence>
<evidence type="ECO:0000313" key="19">
    <source>
        <dbReference type="EMBL" id="KAF7391067.1"/>
    </source>
</evidence>
<dbReference type="GO" id="GO:0016787">
    <property type="term" value="F:hydrolase activity"/>
    <property type="evidence" value="ECO:0007669"/>
    <property type="project" value="UniProtKB-KW"/>
</dbReference>
<dbReference type="GO" id="GO:0051321">
    <property type="term" value="P:meiotic cell cycle"/>
    <property type="evidence" value="ECO:0007669"/>
    <property type="project" value="UniProtKB-KW"/>
</dbReference>
<feature type="domain" description="Helicase C-terminal" evidence="18">
    <location>
        <begin position="362"/>
        <end position="529"/>
    </location>
</feature>
<dbReference type="Pfam" id="PF00271">
    <property type="entry name" value="Helicase_C"/>
    <property type="match status" value="1"/>
</dbReference>
<keyword evidence="20" id="KW-1185">Reference proteome</keyword>
<comment type="subcellular location">
    <subcellularLocation>
        <location evidence="1">Cytoplasm</location>
    </subcellularLocation>
</comment>
<evidence type="ECO:0000256" key="4">
    <source>
        <dbReference type="ARBA" id="ARBA00013352"/>
    </source>
</evidence>
<keyword evidence="10" id="KW-0347">Helicase</keyword>
<keyword evidence="9" id="KW-0378">Hydrolase</keyword>
<sequence>MDYLDIFKRNKKIKKIQLPPPYSERFQPSDMSLIDNLLNFNSTTTSNAAGTNYIEEYVKKEEEELLQSAVSHISNTYGAGAKVDAVSMGSNPVIQELNNEKLTNVYRTFNFAYRPKTNLSITTMKDRIISMIDTNPVVIIEGPTGCGKTTQVPQFILDSCYKKRAHCNIIVTQPRRIAAISIAKRVSQEREWPVGTLVGYQVGMINNTSEDTRLTYCTTGVLLQKLINTKHMLEYTHIILDEIHERDQELDFLLLIVRKLLRTNSRTVKVVLMSATFNVEKFAKYFSSPVGNKLEPAPVIDIAKRTYFNINIYYLCQLGMLGPLPEVSRDEPKVTKNMMDFCVHIVIVLDELDMKADDAAYDSKAGLYNRHVILIFLPGINEIEEMHNILTSAKYENSKWDIIVLHSSITNEEQHKIFEQPPKGYRRIILSTNIAESSITVPDVKYVIDFCLVKQLVTDPKTNFQCLELSWASKGNCQQRAGRTGRIMDGRVYRLVPKTFYDSVLREEGNPEMLRAPLENLVLQAKILNMGEPKAILALSLDPPDLSNLERTILLLKESGALLNNNDKTQLFDGELTDLGRIMAALPLNIYVTKLIVLGHLFSVLRDMIIIGCSMTVKDMFCSPFGKKLLAYNVKFSWACDSESDCIAFLNVYKVWTSEKANRRLNNNAMEKRWAQRQFVQIKVLREIEALVYDVTQRLKKFGITESVGINKVMWDDEVRPFVLKIVIAGAFYPNYFIKHQNIEELKEGHKILNGLDLTNTVYLQGWPLKQPGLLYARKIQNIFQDCFKSSAGKVNVSFKFSRIYLQFSKNYTDEERKIPLSVYRSIKMRQCNMPIEVSVLSEKNALDLAKKMNLKDKSIFFNNDISIKEGKKPAYINPNLPGLDISYIPIKIINVIDPGHFWIHINDKDTYDKIRQIKKVLNEEKKSLKEFDSLPKINSLVAVPFKKTFQVEFYRGVIKNYIGKSDNKFALCQLIDIGHTIKIHPNDIRQIIHCKDIMKIPALALECVLTNIQPCTIHSHKVYWPQEANNKFHELLESNEQIFGEIYSVVNSVIALTLIAVTTDKKININQILIDQELAMHKEESYLSRLNNDLRKRYENMNATQLLYYEKMQYEDYNSCDDYPDPPEDSKCVSTVRLRGPFSPLECSLRHLTIAGRDKKVIIETNSVNSVLLDSNWKEQQKHLLVAGTVSQNVNGSNLTLRNTTLIPAIPGLTALLALIFTPRMELRRNSSGTYYVGALCGLGCDSSTKESLFPERDMEIYFDVEITFDDLQDINRLRHWMNIGMHINEKIEENNNFEEIVSYQNKIKIILSKLMDKCRKKQDSEMLMNFHKWGMYDELLFLQPSRMTMVKNNIYSLHWALELEEKNDELEKMTNHIKELRNLASEDERKLPNIEIYCDFCKVPIYSIPKLRIHLYTLVHRENEKKWNIKL</sequence>
<evidence type="ECO:0000256" key="15">
    <source>
        <dbReference type="ARBA" id="ARBA00047984"/>
    </source>
</evidence>
<evidence type="ECO:0000256" key="14">
    <source>
        <dbReference type="ARBA" id="ARBA00023254"/>
    </source>
</evidence>
<dbReference type="SMART" id="SM00490">
    <property type="entry name" value="HELICc"/>
    <property type="match status" value="1"/>
</dbReference>
<evidence type="ECO:0000256" key="1">
    <source>
        <dbReference type="ARBA" id="ARBA00004496"/>
    </source>
</evidence>
<dbReference type="Gene3D" id="3.40.50.300">
    <property type="entry name" value="P-loop containing nucleotide triphosphate hydrolases"/>
    <property type="match status" value="2"/>
</dbReference>
<evidence type="ECO:0000256" key="5">
    <source>
        <dbReference type="ARBA" id="ARBA00022473"/>
    </source>
</evidence>
<evidence type="ECO:0000313" key="20">
    <source>
        <dbReference type="Proteomes" id="UP000614350"/>
    </source>
</evidence>
<evidence type="ECO:0000256" key="8">
    <source>
        <dbReference type="ARBA" id="ARBA00022782"/>
    </source>
</evidence>
<evidence type="ECO:0000256" key="2">
    <source>
        <dbReference type="ARBA" id="ARBA00008792"/>
    </source>
</evidence>
<dbReference type="PANTHER" id="PTHR18934">
    <property type="entry name" value="ATP-DEPENDENT RNA HELICASE"/>
    <property type="match status" value="1"/>
</dbReference>
<keyword evidence="16" id="KW-0175">Coiled coil</keyword>
<keyword evidence="12" id="KW-0744">Spermatogenesis</keyword>
<dbReference type="GO" id="GO:0005524">
    <property type="term" value="F:ATP binding"/>
    <property type="evidence" value="ECO:0007669"/>
    <property type="project" value="UniProtKB-KW"/>
</dbReference>
<dbReference type="Gene3D" id="2.30.30.140">
    <property type="match status" value="1"/>
</dbReference>
<evidence type="ECO:0000256" key="13">
    <source>
        <dbReference type="ARBA" id="ARBA00023158"/>
    </source>
</evidence>
<dbReference type="InterPro" id="IPR002999">
    <property type="entry name" value="Tudor"/>
</dbReference>
<dbReference type="Gene3D" id="1.20.120.1080">
    <property type="match status" value="1"/>
</dbReference>
<dbReference type="GO" id="GO:0031047">
    <property type="term" value="P:regulatory ncRNA-mediated gene silencing"/>
    <property type="evidence" value="ECO:0007669"/>
    <property type="project" value="UniProtKB-KW"/>
</dbReference>
<proteinExistence type="inferred from homology"/>
<dbReference type="Gene3D" id="2.40.50.90">
    <property type="match status" value="1"/>
</dbReference>
<dbReference type="PANTHER" id="PTHR18934:SF113">
    <property type="entry name" value="ATP-DEPENDENT RNA HELICASE TDRD9"/>
    <property type="match status" value="1"/>
</dbReference>
<dbReference type="SMART" id="SM00487">
    <property type="entry name" value="DEXDc"/>
    <property type="match status" value="1"/>
</dbReference>
<keyword evidence="6" id="KW-0963">Cytoplasm</keyword>
<evidence type="ECO:0000256" key="9">
    <source>
        <dbReference type="ARBA" id="ARBA00022801"/>
    </source>
</evidence>
<dbReference type="InterPro" id="IPR011545">
    <property type="entry name" value="DEAD/DEAH_box_helicase_dom"/>
</dbReference>
<organism evidence="19 20">
    <name type="scientific">Vespula vulgaris</name>
    <name type="common">Yellow jacket</name>
    <name type="synonym">Wasp</name>
    <dbReference type="NCBI Taxonomy" id="7454"/>
    <lineage>
        <taxon>Eukaryota</taxon>
        <taxon>Metazoa</taxon>
        <taxon>Ecdysozoa</taxon>
        <taxon>Arthropoda</taxon>
        <taxon>Hexapoda</taxon>
        <taxon>Insecta</taxon>
        <taxon>Pterygota</taxon>
        <taxon>Neoptera</taxon>
        <taxon>Endopterygota</taxon>
        <taxon>Hymenoptera</taxon>
        <taxon>Apocrita</taxon>
        <taxon>Aculeata</taxon>
        <taxon>Vespoidea</taxon>
        <taxon>Vespidae</taxon>
        <taxon>Vespinae</taxon>
        <taxon>Vespula</taxon>
    </lineage>
</organism>
<dbReference type="Pfam" id="PF00567">
    <property type="entry name" value="TUDOR"/>
    <property type="match status" value="1"/>
</dbReference>
<keyword evidence="13" id="KW-0943">RNA-mediated gene silencing</keyword>
<dbReference type="InterPro" id="IPR035437">
    <property type="entry name" value="SNase_OB-fold_sf"/>
</dbReference>
<feature type="coiled-coil region" evidence="16">
    <location>
        <begin position="1362"/>
        <end position="1392"/>
    </location>
</feature>
<comment type="similarity">
    <text evidence="2">Belongs to the DEAD box helicase family. DEAH subfamily.</text>
</comment>
<comment type="caution">
    <text evidence="19">The sequence shown here is derived from an EMBL/GenBank/DDBJ whole genome shotgun (WGS) entry which is preliminary data.</text>
</comment>
<accession>A0A834MZN7</accession>
<evidence type="ECO:0000256" key="6">
    <source>
        <dbReference type="ARBA" id="ARBA00022490"/>
    </source>
</evidence>
<dbReference type="InterPro" id="IPR007502">
    <property type="entry name" value="Helicase-assoc_dom"/>
</dbReference>
<dbReference type="InterPro" id="IPR001650">
    <property type="entry name" value="Helicase_C-like"/>
</dbReference>
<keyword evidence="5" id="KW-0217">Developmental protein</keyword>
<dbReference type="EMBL" id="JACSEA010000010">
    <property type="protein sequence ID" value="KAF7391067.1"/>
    <property type="molecule type" value="Genomic_DNA"/>
</dbReference>
<dbReference type="SMART" id="SM00847">
    <property type="entry name" value="HA2"/>
    <property type="match status" value="1"/>
</dbReference>
<dbReference type="GO" id="GO:0030154">
    <property type="term" value="P:cell differentiation"/>
    <property type="evidence" value="ECO:0007669"/>
    <property type="project" value="UniProtKB-KW"/>
</dbReference>
<dbReference type="Pfam" id="PF00270">
    <property type="entry name" value="DEAD"/>
    <property type="match status" value="1"/>
</dbReference>
<keyword evidence="7" id="KW-0547">Nucleotide-binding</keyword>
<dbReference type="SUPFAM" id="SSF52540">
    <property type="entry name" value="P-loop containing nucleoside triphosphate hydrolases"/>
    <property type="match status" value="1"/>
</dbReference>
<dbReference type="GO" id="GO:0003723">
    <property type="term" value="F:RNA binding"/>
    <property type="evidence" value="ECO:0007669"/>
    <property type="project" value="TreeGrafter"/>
</dbReference>
<dbReference type="EC" id="3.6.4.13" evidence="3"/>
<protein>
    <recommendedName>
        <fullName evidence="4">Probable ATP-dependent RNA helicase spindle-E</fullName>
        <ecNumber evidence="3">3.6.4.13</ecNumber>
    </recommendedName>
</protein>
<evidence type="ECO:0000259" key="18">
    <source>
        <dbReference type="PROSITE" id="PS51194"/>
    </source>
</evidence>
<evidence type="ECO:0000256" key="7">
    <source>
        <dbReference type="ARBA" id="ARBA00022741"/>
    </source>
</evidence>
<feature type="domain" description="Helicase ATP-binding" evidence="17">
    <location>
        <begin position="129"/>
        <end position="295"/>
    </location>
</feature>
<gene>
    <name evidence="19" type="ORF">HZH66_009547</name>
</gene>
<dbReference type="PROSITE" id="PS51194">
    <property type="entry name" value="HELICASE_CTER"/>
    <property type="match status" value="1"/>
</dbReference>
<dbReference type="PROSITE" id="PS51192">
    <property type="entry name" value="HELICASE_ATP_BIND_1"/>
    <property type="match status" value="1"/>
</dbReference>
<evidence type="ECO:0000256" key="11">
    <source>
        <dbReference type="ARBA" id="ARBA00022840"/>
    </source>
</evidence>
<evidence type="ECO:0000256" key="3">
    <source>
        <dbReference type="ARBA" id="ARBA00012552"/>
    </source>
</evidence>
<evidence type="ECO:0000256" key="10">
    <source>
        <dbReference type="ARBA" id="ARBA00022806"/>
    </source>
</evidence>
<name>A0A834MZN7_VESVU</name>
<keyword evidence="14" id="KW-0469">Meiosis</keyword>
<dbReference type="GO" id="GO:0003724">
    <property type="term" value="F:RNA helicase activity"/>
    <property type="evidence" value="ECO:0007669"/>
    <property type="project" value="UniProtKB-EC"/>
</dbReference>